<evidence type="ECO:0000256" key="1">
    <source>
        <dbReference type="ARBA" id="ARBA00007698"/>
    </source>
</evidence>
<comment type="similarity">
    <text evidence="1 8 9">Belongs to the bacterial ribosomal protein bL20 family.</text>
</comment>
<evidence type="ECO:0000256" key="9">
    <source>
        <dbReference type="RuleBase" id="RU000560"/>
    </source>
</evidence>
<evidence type="ECO:0000256" key="7">
    <source>
        <dbReference type="ARBA" id="ARBA00035172"/>
    </source>
</evidence>
<comment type="function">
    <text evidence="6 8 9">Binds directly to 23S ribosomal RNA and is necessary for the in vitro assembly process of the 50S ribosomal subunit. It is not involved in the protein synthesizing functions of that subunit.</text>
</comment>
<dbReference type="InterPro" id="IPR049946">
    <property type="entry name" value="RIBOSOMAL_L20_CS"/>
</dbReference>
<evidence type="ECO:0000256" key="5">
    <source>
        <dbReference type="ARBA" id="ARBA00023274"/>
    </source>
</evidence>
<gene>
    <name evidence="8" type="primary">rplT</name>
    <name evidence="10" type="ORF">ADN01_15110</name>
</gene>
<dbReference type="Gene3D" id="1.10.1900.20">
    <property type="entry name" value="Ribosomal protein L20"/>
    <property type="match status" value="1"/>
</dbReference>
<dbReference type="Proteomes" id="UP000050501">
    <property type="component" value="Unassembled WGS sequence"/>
</dbReference>
<dbReference type="GO" id="GO:0019843">
    <property type="term" value="F:rRNA binding"/>
    <property type="evidence" value="ECO:0007669"/>
    <property type="project" value="UniProtKB-UniRule"/>
</dbReference>
<accession>A0A0N8GNM5</accession>
<dbReference type="PANTHER" id="PTHR10986">
    <property type="entry name" value="39S RIBOSOMAL PROTEIN L20"/>
    <property type="match status" value="1"/>
</dbReference>
<evidence type="ECO:0000256" key="3">
    <source>
        <dbReference type="ARBA" id="ARBA00022884"/>
    </source>
</evidence>
<organism evidence="10 11">
    <name type="scientific">Levilinea saccharolytica</name>
    <dbReference type="NCBI Taxonomy" id="229921"/>
    <lineage>
        <taxon>Bacteria</taxon>
        <taxon>Bacillati</taxon>
        <taxon>Chloroflexota</taxon>
        <taxon>Anaerolineae</taxon>
        <taxon>Anaerolineales</taxon>
        <taxon>Anaerolineaceae</taxon>
        <taxon>Levilinea</taxon>
    </lineage>
</organism>
<keyword evidence="11" id="KW-1185">Reference proteome</keyword>
<dbReference type="Pfam" id="PF00453">
    <property type="entry name" value="Ribosomal_L20"/>
    <property type="match status" value="1"/>
</dbReference>
<keyword evidence="4 8" id="KW-0689">Ribosomal protein</keyword>
<dbReference type="PRINTS" id="PR00062">
    <property type="entry name" value="RIBOSOMALL20"/>
</dbReference>
<evidence type="ECO:0000313" key="11">
    <source>
        <dbReference type="Proteomes" id="UP000050501"/>
    </source>
</evidence>
<dbReference type="InterPro" id="IPR035566">
    <property type="entry name" value="Ribosomal_protein_bL20_C"/>
</dbReference>
<dbReference type="GO" id="GO:1990904">
    <property type="term" value="C:ribonucleoprotein complex"/>
    <property type="evidence" value="ECO:0007669"/>
    <property type="project" value="UniProtKB-KW"/>
</dbReference>
<keyword evidence="5 8" id="KW-0687">Ribonucleoprotein</keyword>
<dbReference type="PROSITE" id="PS00937">
    <property type="entry name" value="RIBOSOMAL_L20"/>
    <property type="match status" value="1"/>
</dbReference>
<dbReference type="OrthoDB" id="9808966at2"/>
<protein>
    <recommendedName>
        <fullName evidence="7 8">Large ribosomal subunit protein bL20</fullName>
    </recommendedName>
</protein>
<dbReference type="HAMAP" id="MF_00382">
    <property type="entry name" value="Ribosomal_bL20"/>
    <property type="match status" value="1"/>
</dbReference>
<dbReference type="InterPro" id="IPR005813">
    <property type="entry name" value="Ribosomal_bL20"/>
</dbReference>
<dbReference type="SUPFAM" id="SSF74731">
    <property type="entry name" value="Ribosomal protein L20"/>
    <property type="match status" value="1"/>
</dbReference>
<dbReference type="GO" id="GO:0000027">
    <property type="term" value="P:ribosomal large subunit assembly"/>
    <property type="evidence" value="ECO:0007669"/>
    <property type="project" value="UniProtKB-UniRule"/>
</dbReference>
<comment type="caution">
    <text evidence="10">The sequence shown here is derived from an EMBL/GenBank/DDBJ whole genome shotgun (WGS) entry which is preliminary data.</text>
</comment>
<dbReference type="GO" id="GO:0003735">
    <property type="term" value="F:structural constituent of ribosome"/>
    <property type="evidence" value="ECO:0007669"/>
    <property type="project" value="InterPro"/>
</dbReference>
<keyword evidence="2 8" id="KW-0699">rRNA-binding</keyword>
<dbReference type="GO" id="GO:0005840">
    <property type="term" value="C:ribosome"/>
    <property type="evidence" value="ECO:0007669"/>
    <property type="project" value="UniProtKB-KW"/>
</dbReference>
<name>A0A0N8GNM5_9CHLR</name>
<dbReference type="EMBL" id="LGCM01000055">
    <property type="protein sequence ID" value="KPL78514.1"/>
    <property type="molecule type" value="Genomic_DNA"/>
</dbReference>
<sequence length="116" mass="13430">MARVKGGPSGYRRHKKILKMNQGYFGSRHRLFRRANEAMLKSLWYAYRDRRVRKRDLRKLWIARINAAARLNGTTYSRLINGLKSANIMLNRKVLADIAVRDPQAFTAVVKKALSA</sequence>
<dbReference type="NCBIfam" id="TIGR01032">
    <property type="entry name" value="rplT_bact"/>
    <property type="match status" value="1"/>
</dbReference>
<dbReference type="FunFam" id="1.10.1900.20:FF:000001">
    <property type="entry name" value="50S ribosomal protein L20"/>
    <property type="match status" value="1"/>
</dbReference>
<dbReference type="STRING" id="229921.ADN01_15110"/>
<evidence type="ECO:0000256" key="2">
    <source>
        <dbReference type="ARBA" id="ARBA00022730"/>
    </source>
</evidence>
<dbReference type="GO" id="GO:0006412">
    <property type="term" value="P:translation"/>
    <property type="evidence" value="ECO:0007669"/>
    <property type="project" value="InterPro"/>
</dbReference>
<evidence type="ECO:0000256" key="4">
    <source>
        <dbReference type="ARBA" id="ARBA00022980"/>
    </source>
</evidence>
<dbReference type="Gene3D" id="6.10.160.10">
    <property type="match status" value="1"/>
</dbReference>
<dbReference type="AlphaFoldDB" id="A0A0N8GNM5"/>
<reference evidence="10 11" key="1">
    <citation type="submission" date="2015-07" db="EMBL/GenBank/DDBJ databases">
        <title>Genome sequence of Levilinea saccharolytica DSM 16555.</title>
        <authorList>
            <person name="Hemp J."/>
            <person name="Ward L.M."/>
            <person name="Pace L.A."/>
            <person name="Fischer W.W."/>
        </authorList>
    </citation>
    <scope>NUCLEOTIDE SEQUENCE [LARGE SCALE GENOMIC DNA]</scope>
    <source>
        <strain evidence="10 11">KIBI-1</strain>
    </source>
</reference>
<evidence type="ECO:0000256" key="6">
    <source>
        <dbReference type="ARBA" id="ARBA00024775"/>
    </source>
</evidence>
<keyword evidence="3 8" id="KW-0694">RNA-binding</keyword>
<evidence type="ECO:0000256" key="8">
    <source>
        <dbReference type="HAMAP-Rule" id="MF_00382"/>
    </source>
</evidence>
<dbReference type="RefSeq" id="WP_062418796.1">
    <property type="nucleotide sequence ID" value="NZ_DF967974.1"/>
</dbReference>
<dbReference type="PATRIC" id="fig|229921.5.peg.1023"/>
<evidence type="ECO:0000313" key="10">
    <source>
        <dbReference type="EMBL" id="KPL78514.1"/>
    </source>
</evidence>
<proteinExistence type="inferred from homology"/>
<dbReference type="CDD" id="cd07026">
    <property type="entry name" value="Ribosomal_L20"/>
    <property type="match status" value="1"/>
</dbReference>